<evidence type="ECO:0000313" key="2">
    <source>
        <dbReference type="EMBL" id="HFH30426.1"/>
    </source>
</evidence>
<reference evidence="2" key="1">
    <citation type="journal article" date="2020" name="mSystems">
        <title>Genome- and Community-Level Interaction Insights into Carbon Utilization and Element Cycling Functions of Hydrothermarchaeota in Hydrothermal Sediment.</title>
        <authorList>
            <person name="Zhou Z."/>
            <person name="Liu Y."/>
            <person name="Xu W."/>
            <person name="Pan J."/>
            <person name="Luo Z.H."/>
            <person name="Li M."/>
        </authorList>
    </citation>
    <scope>NUCLEOTIDE SEQUENCE [LARGE SCALE GENOMIC DNA]</scope>
    <source>
        <strain evidence="2">SpSt-503</strain>
    </source>
</reference>
<proteinExistence type="predicted"/>
<dbReference type="AlphaFoldDB" id="A0A7C3IRK8"/>
<protein>
    <submittedName>
        <fullName evidence="2">Acyclic terpene utilization AtuA family protein</fullName>
    </submittedName>
</protein>
<dbReference type="InterPro" id="IPR010839">
    <property type="entry name" value="AtuA_N"/>
</dbReference>
<evidence type="ECO:0000259" key="1">
    <source>
        <dbReference type="Pfam" id="PF07287"/>
    </source>
</evidence>
<organism evidence="2">
    <name type="scientific">Gracilinema caldarium</name>
    <dbReference type="NCBI Taxonomy" id="215591"/>
    <lineage>
        <taxon>Bacteria</taxon>
        <taxon>Pseudomonadati</taxon>
        <taxon>Spirochaetota</taxon>
        <taxon>Spirochaetia</taxon>
        <taxon>Spirochaetales</taxon>
        <taxon>Breznakiellaceae</taxon>
        <taxon>Gracilinema</taxon>
    </lineage>
</organism>
<comment type="caution">
    <text evidence="2">The sequence shown here is derived from an EMBL/GenBank/DDBJ whole genome shotgun (WGS) entry which is preliminary data.</text>
</comment>
<sequence length="465" mass="50428">MPNQELRVLSPTAILGYGFPEESFKRALDRKPHVIAVDAGSSDPGPYYLGSGKAFTNRAFVKRDLRYMLTAGRKLNIPVIVGTAGGSGAEPHLKWCYDIIMEIAREEGISFKMAVIPSDVSKEVVRKAIRAGTIESLSFVPPLTEEALDATTHLVAQLGPEPLVEALRQGADVVLAGRCYDPANFAALPLLLGYDEGLAIHMGKILECGAIAASPGSGADCAFATLTDHSFILEAPNPKRQFTIASAAAHTLYEKSNPYELPGPGGILDLRHCSFTDIGNGRVEVQGSRHIRTDPYKVKLEGARPVGYRSISIAGVRDPIMIASIDQILEQVSAQVRSMGSENRGQVFFHVYGRDGVMGSGEIRLKTQWQSQKPYELGIVIESVAPTQEEADTLTSVTRSTLLHYGYEGRISTAGNLAFPFSPSDTSMGTVYEFSVYHLMPIEDPVQFPGSEGRKMLTIDKGRIL</sequence>
<accession>A0A7C3IRK8</accession>
<dbReference type="EMBL" id="DSVL01000404">
    <property type="protein sequence ID" value="HFH30426.1"/>
    <property type="molecule type" value="Genomic_DNA"/>
</dbReference>
<name>A0A7C3IRK8_9SPIR</name>
<dbReference type="Pfam" id="PF07287">
    <property type="entry name" value="AtuA"/>
    <property type="match status" value="1"/>
</dbReference>
<feature type="domain" description="Acyclic terpene utilisation N-terminal" evidence="1">
    <location>
        <begin position="64"/>
        <end position="399"/>
    </location>
</feature>
<gene>
    <name evidence="2" type="ORF">ENS59_13110</name>
</gene>